<evidence type="ECO:0000313" key="6">
    <source>
        <dbReference type="Proteomes" id="UP000054845"/>
    </source>
</evidence>
<feature type="region of interest" description="Disordered" evidence="4">
    <location>
        <begin position="1"/>
        <end position="54"/>
    </location>
</feature>
<dbReference type="AlphaFoldDB" id="A0A0N7LBG9"/>
<feature type="compositionally biased region" description="Basic and acidic residues" evidence="4">
    <location>
        <begin position="1"/>
        <end position="26"/>
    </location>
</feature>
<keyword evidence="6" id="KW-1185">Reference proteome</keyword>
<evidence type="ECO:0000256" key="2">
    <source>
        <dbReference type="ARBA" id="ARBA00022771"/>
    </source>
</evidence>
<dbReference type="Gene3D" id="3.30.60.90">
    <property type="match status" value="1"/>
</dbReference>
<protein>
    <submittedName>
        <fullName evidence="5">Uncharacterized protein</fullName>
    </submittedName>
</protein>
<dbReference type="InterPro" id="IPR043145">
    <property type="entry name" value="Znf_ZZ_sf"/>
</dbReference>
<feature type="compositionally biased region" description="Polar residues" evidence="4">
    <location>
        <begin position="38"/>
        <end position="51"/>
    </location>
</feature>
<sequence length="387" mass="42386">MPDWIEEKIAAEDKANEASSNEKQREASPPPLYGATPTEASTSSISPSNLQFPVPSVRNAAAPATTFAPPPGPPPGFAAPNYEPFDFRAAWCAHQPNGKAEYSAPNWHKVPTYEVHMHRDLIEFQVPPPPPRSVPCSCPAQGDLSRCGCGRTMDPLYRCEPRDNKGGRSFTLSTANENPDLPYDASLIASKSLLGSKLEVKASNGEKTGVVIRTKQAQSAVTFNDHEGRDLEWVSLPARHELIRKQDQALIAVLHGADAPGQDASPSRRTTAKLELTAFAWSRMPQDGLYCDVDGCPLNPIFGFVFRCQSCSDANLAVDDTFDVCEAHLRQAASEHNPNHRFVRIPRIYAPPDSEDEPLLSLDQLLAERKQLEVVLLTLGVALLQKF</sequence>
<keyword evidence="2" id="KW-0863">Zinc-finger</keyword>
<dbReference type="Proteomes" id="UP000054845">
    <property type="component" value="Unassembled WGS sequence"/>
</dbReference>
<evidence type="ECO:0000256" key="1">
    <source>
        <dbReference type="ARBA" id="ARBA00022723"/>
    </source>
</evidence>
<organism evidence="5 6">
    <name type="scientific">Ceraceosorus bombacis</name>
    <dbReference type="NCBI Taxonomy" id="401625"/>
    <lineage>
        <taxon>Eukaryota</taxon>
        <taxon>Fungi</taxon>
        <taxon>Dikarya</taxon>
        <taxon>Basidiomycota</taxon>
        <taxon>Ustilaginomycotina</taxon>
        <taxon>Exobasidiomycetes</taxon>
        <taxon>Ceraceosorales</taxon>
        <taxon>Ceraceosoraceae</taxon>
        <taxon>Ceraceosorus</taxon>
    </lineage>
</organism>
<evidence type="ECO:0000313" key="5">
    <source>
        <dbReference type="EMBL" id="CEH19354.1"/>
    </source>
</evidence>
<dbReference type="OrthoDB" id="10284614at2759"/>
<proteinExistence type="predicted"/>
<name>A0A0N7LBG9_9BASI</name>
<reference evidence="5 6" key="1">
    <citation type="submission" date="2014-09" db="EMBL/GenBank/DDBJ databases">
        <authorList>
            <person name="Magalhaes I.L.F."/>
            <person name="Oliveira U."/>
            <person name="Santos F.R."/>
            <person name="Vidigal T.H.D.A."/>
            <person name="Brescovit A.D."/>
            <person name="Santos A.J."/>
        </authorList>
    </citation>
    <scope>NUCLEOTIDE SEQUENCE [LARGE SCALE GENOMIC DNA]</scope>
</reference>
<evidence type="ECO:0000256" key="3">
    <source>
        <dbReference type="ARBA" id="ARBA00022833"/>
    </source>
</evidence>
<keyword evidence="3" id="KW-0862">Zinc</keyword>
<accession>A0A0N7LBG9</accession>
<keyword evidence="1" id="KW-0479">Metal-binding</keyword>
<dbReference type="GO" id="GO:0008270">
    <property type="term" value="F:zinc ion binding"/>
    <property type="evidence" value="ECO:0007669"/>
    <property type="project" value="UniProtKB-KW"/>
</dbReference>
<evidence type="ECO:0000256" key="4">
    <source>
        <dbReference type="SAM" id="MobiDB-lite"/>
    </source>
</evidence>
<dbReference type="EMBL" id="CCYA01000389">
    <property type="protein sequence ID" value="CEH19354.1"/>
    <property type="molecule type" value="Genomic_DNA"/>
</dbReference>